<dbReference type="AlphaFoldDB" id="A0AAN6WLL3"/>
<protein>
    <submittedName>
        <fullName evidence="2">Uncharacterized protein</fullName>
    </submittedName>
</protein>
<name>A0AAN6WLL3_9PEZI</name>
<comment type="caution">
    <text evidence="2">The sequence shown here is derived from an EMBL/GenBank/DDBJ whole genome shotgun (WGS) entry which is preliminary data.</text>
</comment>
<dbReference type="EMBL" id="MU864668">
    <property type="protein sequence ID" value="KAK4182387.1"/>
    <property type="molecule type" value="Genomic_DNA"/>
</dbReference>
<sequence>MATPGSFPPGEDDTANDRKDQSLPPPNPQLTPNRQGLSNDIYTRLSTLQGNKRVPDPKKPGQVLSKSSRFARDTEIAGRSTSDDEYPDLTPNLPPPTRRVGSDPQSPFSVANSELLDPFPQLNNDSTRYSVDASHQEIDGEHSLVDLDQPLVKTLMTTMSHIIANEMATLSQKLGGRIDQVQESQTRTEQSCSQFNETVPDMLNQQHLQIVKTIRDEYDPRISEISQKIEDHLVEAKDTR</sequence>
<evidence type="ECO:0000313" key="3">
    <source>
        <dbReference type="Proteomes" id="UP001302126"/>
    </source>
</evidence>
<feature type="non-terminal residue" evidence="2">
    <location>
        <position position="240"/>
    </location>
</feature>
<gene>
    <name evidence="2" type="ORF">QBC35DRAFT_457345</name>
</gene>
<organism evidence="2 3">
    <name type="scientific">Podospora australis</name>
    <dbReference type="NCBI Taxonomy" id="1536484"/>
    <lineage>
        <taxon>Eukaryota</taxon>
        <taxon>Fungi</taxon>
        <taxon>Dikarya</taxon>
        <taxon>Ascomycota</taxon>
        <taxon>Pezizomycotina</taxon>
        <taxon>Sordariomycetes</taxon>
        <taxon>Sordariomycetidae</taxon>
        <taxon>Sordariales</taxon>
        <taxon>Podosporaceae</taxon>
        <taxon>Podospora</taxon>
    </lineage>
</organism>
<feature type="compositionally biased region" description="Polar residues" evidence="1">
    <location>
        <begin position="30"/>
        <end position="50"/>
    </location>
</feature>
<feature type="region of interest" description="Disordered" evidence="1">
    <location>
        <begin position="1"/>
        <end position="112"/>
    </location>
</feature>
<reference evidence="2" key="2">
    <citation type="submission" date="2023-05" db="EMBL/GenBank/DDBJ databases">
        <authorList>
            <consortium name="Lawrence Berkeley National Laboratory"/>
            <person name="Steindorff A."/>
            <person name="Hensen N."/>
            <person name="Bonometti L."/>
            <person name="Westerberg I."/>
            <person name="Brannstrom I.O."/>
            <person name="Guillou S."/>
            <person name="Cros-Aarteil S."/>
            <person name="Calhoun S."/>
            <person name="Haridas S."/>
            <person name="Kuo A."/>
            <person name="Mondo S."/>
            <person name="Pangilinan J."/>
            <person name="Riley R."/>
            <person name="Labutti K."/>
            <person name="Andreopoulos B."/>
            <person name="Lipzen A."/>
            <person name="Chen C."/>
            <person name="Yanf M."/>
            <person name="Daum C."/>
            <person name="Ng V."/>
            <person name="Clum A."/>
            <person name="Ohm R."/>
            <person name="Martin F."/>
            <person name="Silar P."/>
            <person name="Natvig D."/>
            <person name="Lalanne C."/>
            <person name="Gautier V."/>
            <person name="Ament-Velasquez S.L."/>
            <person name="Kruys A."/>
            <person name="Hutchinson M.I."/>
            <person name="Powell A.J."/>
            <person name="Barry K."/>
            <person name="Miller A.N."/>
            <person name="Grigoriev I.V."/>
            <person name="Debuchy R."/>
            <person name="Gladieux P."/>
            <person name="Thoren M.H."/>
            <person name="Johannesson H."/>
        </authorList>
    </citation>
    <scope>NUCLEOTIDE SEQUENCE</scope>
    <source>
        <strain evidence="2">PSN309</strain>
    </source>
</reference>
<keyword evidence="3" id="KW-1185">Reference proteome</keyword>
<evidence type="ECO:0000256" key="1">
    <source>
        <dbReference type="SAM" id="MobiDB-lite"/>
    </source>
</evidence>
<reference evidence="2" key="1">
    <citation type="journal article" date="2023" name="Mol. Phylogenet. Evol.">
        <title>Genome-scale phylogeny and comparative genomics of the fungal order Sordariales.</title>
        <authorList>
            <person name="Hensen N."/>
            <person name="Bonometti L."/>
            <person name="Westerberg I."/>
            <person name="Brannstrom I.O."/>
            <person name="Guillou S."/>
            <person name="Cros-Aarteil S."/>
            <person name="Calhoun S."/>
            <person name="Haridas S."/>
            <person name="Kuo A."/>
            <person name="Mondo S."/>
            <person name="Pangilinan J."/>
            <person name="Riley R."/>
            <person name="LaButti K."/>
            <person name="Andreopoulos B."/>
            <person name="Lipzen A."/>
            <person name="Chen C."/>
            <person name="Yan M."/>
            <person name="Daum C."/>
            <person name="Ng V."/>
            <person name="Clum A."/>
            <person name="Steindorff A."/>
            <person name="Ohm R.A."/>
            <person name="Martin F."/>
            <person name="Silar P."/>
            <person name="Natvig D.O."/>
            <person name="Lalanne C."/>
            <person name="Gautier V."/>
            <person name="Ament-Velasquez S.L."/>
            <person name="Kruys A."/>
            <person name="Hutchinson M.I."/>
            <person name="Powell A.J."/>
            <person name="Barry K."/>
            <person name="Miller A.N."/>
            <person name="Grigoriev I.V."/>
            <person name="Debuchy R."/>
            <person name="Gladieux P."/>
            <person name="Hiltunen Thoren M."/>
            <person name="Johannesson H."/>
        </authorList>
    </citation>
    <scope>NUCLEOTIDE SEQUENCE</scope>
    <source>
        <strain evidence="2">PSN309</strain>
    </source>
</reference>
<dbReference type="Proteomes" id="UP001302126">
    <property type="component" value="Unassembled WGS sequence"/>
</dbReference>
<proteinExistence type="predicted"/>
<accession>A0AAN6WLL3</accession>
<feature type="compositionally biased region" description="Polar residues" evidence="1">
    <location>
        <begin position="103"/>
        <end position="112"/>
    </location>
</feature>
<evidence type="ECO:0000313" key="2">
    <source>
        <dbReference type="EMBL" id="KAK4182387.1"/>
    </source>
</evidence>